<keyword evidence="2" id="KW-1185">Reference proteome</keyword>
<sequence length="85" mass="10004">MSRTKGTNNVIHDTSAKSLHRYLLPERSSPKISCFFLDRPTLRYLRRRLESVKSLELQIEFMGASVEIYDQRGAFRNEVVPSRRF</sequence>
<protein>
    <submittedName>
        <fullName evidence="1">Uncharacterized protein</fullName>
    </submittedName>
</protein>
<dbReference type="EMBL" id="KN831950">
    <property type="protein sequence ID" value="KIO11189.1"/>
    <property type="molecule type" value="Genomic_DNA"/>
</dbReference>
<reference evidence="2" key="2">
    <citation type="submission" date="2015-01" db="EMBL/GenBank/DDBJ databases">
        <title>Evolutionary Origins and Diversification of the Mycorrhizal Mutualists.</title>
        <authorList>
            <consortium name="DOE Joint Genome Institute"/>
            <consortium name="Mycorrhizal Genomics Consortium"/>
            <person name="Kohler A."/>
            <person name="Kuo A."/>
            <person name="Nagy L.G."/>
            <person name="Floudas D."/>
            <person name="Copeland A."/>
            <person name="Barry K.W."/>
            <person name="Cichocki N."/>
            <person name="Veneault-Fourrey C."/>
            <person name="LaButti K."/>
            <person name="Lindquist E.A."/>
            <person name="Lipzen A."/>
            <person name="Lundell T."/>
            <person name="Morin E."/>
            <person name="Murat C."/>
            <person name="Riley R."/>
            <person name="Ohm R."/>
            <person name="Sun H."/>
            <person name="Tunlid A."/>
            <person name="Henrissat B."/>
            <person name="Grigoriev I.V."/>
            <person name="Hibbett D.S."/>
            <person name="Martin F."/>
        </authorList>
    </citation>
    <scope>NUCLEOTIDE SEQUENCE [LARGE SCALE GENOMIC DNA]</scope>
    <source>
        <strain evidence="2">Marx 270</strain>
    </source>
</reference>
<dbReference type="AlphaFoldDB" id="A0A0C3PRG0"/>
<dbReference type="InParanoid" id="A0A0C3PRG0"/>
<accession>A0A0C3PRG0</accession>
<name>A0A0C3PRG0_PISTI</name>
<evidence type="ECO:0000313" key="2">
    <source>
        <dbReference type="Proteomes" id="UP000054217"/>
    </source>
</evidence>
<reference evidence="1 2" key="1">
    <citation type="submission" date="2014-04" db="EMBL/GenBank/DDBJ databases">
        <authorList>
            <consortium name="DOE Joint Genome Institute"/>
            <person name="Kuo A."/>
            <person name="Kohler A."/>
            <person name="Costa M.D."/>
            <person name="Nagy L.G."/>
            <person name="Floudas D."/>
            <person name="Copeland A."/>
            <person name="Barry K.W."/>
            <person name="Cichocki N."/>
            <person name="Veneault-Fourrey C."/>
            <person name="LaButti K."/>
            <person name="Lindquist E.A."/>
            <person name="Lipzen A."/>
            <person name="Lundell T."/>
            <person name="Morin E."/>
            <person name="Murat C."/>
            <person name="Sun H."/>
            <person name="Tunlid A."/>
            <person name="Henrissat B."/>
            <person name="Grigoriev I.V."/>
            <person name="Hibbett D.S."/>
            <person name="Martin F."/>
            <person name="Nordberg H.P."/>
            <person name="Cantor M.N."/>
            <person name="Hua S.X."/>
        </authorList>
    </citation>
    <scope>NUCLEOTIDE SEQUENCE [LARGE SCALE GENOMIC DNA]</scope>
    <source>
        <strain evidence="1 2">Marx 270</strain>
    </source>
</reference>
<dbReference type="HOGENOM" id="CLU_2513571_0_0_1"/>
<organism evidence="1 2">
    <name type="scientific">Pisolithus tinctorius Marx 270</name>
    <dbReference type="NCBI Taxonomy" id="870435"/>
    <lineage>
        <taxon>Eukaryota</taxon>
        <taxon>Fungi</taxon>
        <taxon>Dikarya</taxon>
        <taxon>Basidiomycota</taxon>
        <taxon>Agaricomycotina</taxon>
        <taxon>Agaricomycetes</taxon>
        <taxon>Agaricomycetidae</taxon>
        <taxon>Boletales</taxon>
        <taxon>Sclerodermatineae</taxon>
        <taxon>Pisolithaceae</taxon>
        <taxon>Pisolithus</taxon>
    </lineage>
</organism>
<gene>
    <name evidence="1" type="ORF">M404DRAFT_836083</name>
</gene>
<proteinExistence type="predicted"/>
<evidence type="ECO:0000313" key="1">
    <source>
        <dbReference type="EMBL" id="KIO11189.1"/>
    </source>
</evidence>
<dbReference type="Proteomes" id="UP000054217">
    <property type="component" value="Unassembled WGS sequence"/>
</dbReference>